<gene>
    <name evidence="2" type="ORF">E2C01_074964</name>
</gene>
<evidence type="ECO:0000256" key="1">
    <source>
        <dbReference type="SAM" id="MobiDB-lite"/>
    </source>
</evidence>
<proteinExistence type="predicted"/>
<feature type="region of interest" description="Disordered" evidence="1">
    <location>
        <begin position="82"/>
        <end position="105"/>
    </location>
</feature>
<organism evidence="2 3">
    <name type="scientific">Portunus trituberculatus</name>
    <name type="common">Swimming crab</name>
    <name type="synonym">Neptunus trituberculatus</name>
    <dbReference type="NCBI Taxonomy" id="210409"/>
    <lineage>
        <taxon>Eukaryota</taxon>
        <taxon>Metazoa</taxon>
        <taxon>Ecdysozoa</taxon>
        <taxon>Arthropoda</taxon>
        <taxon>Crustacea</taxon>
        <taxon>Multicrustacea</taxon>
        <taxon>Malacostraca</taxon>
        <taxon>Eumalacostraca</taxon>
        <taxon>Eucarida</taxon>
        <taxon>Decapoda</taxon>
        <taxon>Pleocyemata</taxon>
        <taxon>Brachyura</taxon>
        <taxon>Eubrachyura</taxon>
        <taxon>Portunoidea</taxon>
        <taxon>Portunidae</taxon>
        <taxon>Portuninae</taxon>
        <taxon>Portunus</taxon>
    </lineage>
</organism>
<evidence type="ECO:0000313" key="2">
    <source>
        <dbReference type="EMBL" id="MPC80386.1"/>
    </source>
</evidence>
<protein>
    <submittedName>
        <fullName evidence="2">Uncharacterized protein</fullName>
    </submittedName>
</protein>
<comment type="caution">
    <text evidence="2">The sequence shown here is derived from an EMBL/GenBank/DDBJ whole genome shotgun (WGS) entry which is preliminary data.</text>
</comment>
<feature type="compositionally biased region" description="Basic and acidic residues" evidence="1">
    <location>
        <begin position="83"/>
        <end position="93"/>
    </location>
</feature>
<dbReference type="EMBL" id="VSRR010053865">
    <property type="protein sequence ID" value="MPC80386.1"/>
    <property type="molecule type" value="Genomic_DNA"/>
</dbReference>
<dbReference type="AlphaFoldDB" id="A0A5B7IEJ2"/>
<sequence length="123" mass="14059">MSSAMESTLLCGAYWRRRLSAWCKDIQSRTNTLNLSVARACWRRRPEKSPLDHHAMISHGEEGPTMAKTTVTVISARQAIMPTERKVKTDKPWMENQKFPYSPTPRGEGYTQLVCENVGTFQK</sequence>
<evidence type="ECO:0000313" key="3">
    <source>
        <dbReference type="Proteomes" id="UP000324222"/>
    </source>
</evidence>
<accession>A0A5B7IEJ2</accession>
<keyword evidence="3" id="KW-1185">Reference proteome</keyword>
<reference evidence="2 3" key="1">
    <citation type="submission" date="2019-05" db="EMBL/GenBank/DDBJ databases">
        <title>Another draft genome of Portunus trituberculatus and its Hox gene families provides insights of decapod evolution.</title>
        <authorList>
            <person name="Jeong J.-H."/>
            <person name="Song I."/>
            <person name="Kim S."/>
            <person name="Choi T."/>
            <person name="Kim D."/>
            <person name="Ryu S."/>
            <person name="Kim W."/>
        </authorList>
    </citation>
    <scope>NUCLEOTIDE SEQUENCE [LARGE SCALE GENOMIC DNA]</scope>
    <source>
        <tissue evidence="2">Muscle</tissue>
    </source>
</reference>
<dbReference type="Proteomes" id="UP000324222">
    <property type="component" value="Unassembled WGS sequence"/>
</dbReference>
<name>A0A5B7IEJ2_PORTR</name>